<keyword evidence="1" id="KW-0479">Metal-binding</keyword>
<dbReference type="EMBL" id="CADEBD010000278">
    <property type="protein sequence ID" value="CAB3227455.1"/>
    <property type="molecule type" value="Genomic_DNA"/>
</dbReference>
<comment type="caution">
    <text evidence="7">The sequence shown here is derived from an EMBL/GenBank/DDBJ whole genome shotgun (WGS) entry which is preliminary data.</text>
</comment>
<gene>
    <name evidence="7" type="ORF">APLA_LOCUS3041</name>
</gene>
<feature type="domain" description="PHD-type" evidence="6">
    <location>
        <begin position="8"/>
        <end position="59"/>
    </location>
</feature>
<evidence type="ECO:0000313" key="8">
    <source>
        <dbReference type="Proteomes" id="UP000494256"/>
    </source>
</evidence>
<evidence type="ECO:0000259" key="6">
    <source>
        <dbReference type="PROSITE" id="PS50016"/>
    </source>
</evidence>
<dbReference type="OrthoDB" id="5296287at2759"/>
<name>A0A8S0Z6K9_ARCPL</name>
<dbReference type="GO" id="GO:0008270">
    <property type="term" value="F:zinc ion binding"/>
    <property type="evidence" value="ECO:0007669"/>
    <property type="project" value="UniProtKB-KW"/>
</dbReference>
<dbReference type="InterPro" id="IPR001965">
    <property type="entry name" value="Znf_PHD"/>
</dbReference>
<dbReference type="SUPFAM" id="SSF57903">
    <property type="entry name" value="FYVE/PHD zinc finger"/>
    <property type="match status" value="1"/>
</dbReference>
<evidence type="ECO:0000256" key="2">
    <source>
        <dbReference type="ARBA" id="ARBA00022771"/>
    </source>
</evidence>
<organism evidence="7 8">
    <name type="scientific">Arctia plantaginis</name>
    <name type="common">Wood tiger moth</name>
    <name type="synonym">Phalaena plantaginis</name>
    <dbReference type="NCBI Taxonomy" id="874455"/>
    <lineage>
        <taxon>Eukaryota</taxon>
        <taxon>Metazoa</taxon>
        <taxon>Ecdysozoa</taxon>
        <taxon>Arthropoda</taxon>
        <taxon>Hexapoda</taxon>
        <taxon>Insecta</taxon>
        <taxon>Pterygota</taxon>
        <taxon>Neoptera</taxon>
        <taxon>Endopterygota</taxon>
        <taxon>Lepidoptera</taxon>
        <taxon>Glossata</taxon>
        <taxon>Ditrysia</taxon>
        <taxon>Noctuoidea</taxon>
        <taxon>Erebidae</taxon>
        <taxon>Arctiinae</taxon>
        <taxon>Arctia</taxon>
    </lineage>
</organism>
<keyword evidence="2 4" id="KW-0863">Zinc-finger</keyword>
<dbReference type="InterPro" id="IPR019787">
    <property type="entry name" value="Znf_PHD-finger"/>
</dbReference>
<evidence type="ECO:0000256" key="3">
    <source>
        <dbReference type="ARBA" id="ARBA00022833"/>
    </source>
</evidence>
<reference evidence="7 8" key="1">
    <citation type="submission" date="2020-04" db="EMBL/GenBank/DDBJ databases">
        <authorList>
            <person name="Wallbank WR R."/>
            <person name="Pardo Diaz C."/>
            <person name="Kozak K."/>
            <person name="Martin S."/>
            <person name="Jiggins C."/>
            <person name="Moest M."/>
            <person name="Warren A I."/>
            <person name="Byers J.R.P. K."/>
            <person name="Montejo-Kovacevich G."/>
            <person name="Yen C E."/>
        </authorList>
    </citation>
    <scope>NUCLEOTIDE SEQUENCE [LARGE SCALE GENOMIC DNA]</scope>
</reference>
<evidence type="ECO:0000313" key="7">
    <source>
        <dbReference type="EMBL" id="CAB3227455.1"/>
    </source>
</evidence>
<keyword evidence="5" id="KW-0175">Coiled coil</keyword>
<dbReference type="Pfam" id="PF00628">
    <property type="entry name" value="PHD"/>
    <property type="match status" value="1"/>
</dbReference>
<accession>A0A8S0Z6K9</accession>
<dbReference type="AlphaFoldDB" id="A0A8S0Z6K9"/>
<evidence type="ECO:0000256" key="5">
    <source>
        <dbReference type="SAM" id="Coils"/>
    </source>
</evidence>
<sequence>MATKYVEWGCCAKDNETDENLVDEKFIKCTSCGKSYHYACLSVTESPNKSWKCPTCLSCAPKVNRKDSTPIRNVQMNRGNKRVAIGSPSPPPIASNKDEIRTMIRDIIKTEFNLILTQFNKTVVSTINQEMEPIRKEIQEVVASMSFMNDRFEAFEKSQQFTVEVIKNLESENKELKNTFKALKPQGKYNADYCPYGGISRILLVPTHSDCTVDQPIAVHCCLIQQQTRQRDSSVNNICKTFS</sequence>
<dbReference type="InterPro" id="IPR011011">
    <property type="entry name" value="Znf_FYVE_PHD"/>
</dbReference>
<keyword evidence="3" id="KW-0862">Zinc</keyword>
<evidence type="ECO:0000256" key="1">
    <source>
        <dbReference type="ARBA" id="ARBA00022723"/>
    </source>
</evidence>
<feature type="coiled-coil region" evidence="5">
    <location>
        <begin position="159"/>
        <end position="186"/>
    </location>
</feature>
<dbReference type="SMART" id="SM00249">
    <property type="entry name" value="PHD"/>
    <property type="match status" value="1"/>
</dbReference>
<dbReference type="InterPro" id="IPR013083">
    <property type="entry name" value="Znf_RING/FYVE/PHD"/>
</dbReference>
<proteinExistence type="predicted"/>
<dbReference type="Gene3D" id="3.30.40.10">
    <property type="entry name" value="Zinc/RING finger domain, C3HC4 (zinc finger)"/>
    <property type="match status" value="1"/>
</dbReference>
<dbReference type="PROSITE" id="PS50016">
    <property type="entry name" value="ZF_PHD_2"/>
    <property type="match status" value="1"/>
</dbReference>
<dbReference type="Proteomes" id="UP000494256">
    <property type="component" value="Unassembled WGS sequence"/>
</dbReference>
<evidence type="ECO:0000256" key="4">
    <source>
        <dbReference type="PROSITE-ProRule" id="PRU00146"/>
    </source>
</evidence>
<protein>
    <recommendedName>
        <fullName evidence="6">PHD-type domain-containing protein</fullName>
    </recommendedName>
</protein>